<gene>
    <name evidence="7" type="ORF">LOC71_06530</name>
</gene>
<dbReference type="Proteomes" id="UP001430306">
    <property type="component" value="Unassembled WGS sequence"/>
</dbReference>
<reference evidence="7" key="1">
    <citation type="submission" date="2021-11" db="EMBL/GenBank/DDBJ databases">
        <title>Genome sequence.</title>
        <authorList>
            <person name="Sun Q."/>
        </authorList>
    </citation>
    <scope>NUCLEOTIDE SEQUENCE</scope>
    <source>
        <strain evidence="7">JC740</strain>
    </source>
</reference>
<dbReference type="InterPro" id="IPR007627">
    <property type="entry name" value="RNA_pol_sigma70_r2"/>
</dbReference>
<comment type="caution">
    <text evidence="7">The sequence shown here is derived from an EMBL/GenBank/DDBJ whole genome shotgun (WGS) entry which is preliminary data.</text>
</comment>
<dbReference type="NCBIfam" id="TIGR02937">
    <property type="entry name" value="sigma70-ECF"/>
    <property type="match status" value="1"/>
</dbReference>
<dbReference type="InterPro" id="IPR036388">
    <property type="entry name" value="WH-like_DNA-bd_sf"/>
</dbReference>
<evidence type="ECO:0000256" key="4">
    <source>
        <dbReference type="ARBA" id="ARBA00023163"/>
    </source>
</evidence>
<proteinExistence type="inferred from homology"/>
<dbReference type="Pfam" id="PF04542">
    <property type="entry name" value="Sigma70_r2"/>
    <property type="match status" value="1"/>
</dbReference>
<dbReference type="PANTHER" id="PTHR43133:SF51">
    <property type="entry name" value="RNA POLYMERASE SIGMA FACTOR"/>
    <property type="match status" value="1"/>
</dbReference>
<evidence type="ECO:0000256" key="2">
    <source>
        <dbReference type="ARBA" id="ARBA00023015"/>
    </source>
</evidence>
<sequence length="176" mass="20604">MSETDQDTTEFIQLLTEHQRLLFHYIHSLIPARNDADEVLQETNLVLWREYHQFESGSNFRAWACTVALNQVRAFTSKKRAKRPCFDTETMMLISERQEHRSVYFDSRLDALENCIQKLPPRKRAFVDQRYRLGCSVESIANQMGSSVEAVYKMLRRIRTTLHDCVDQTLSQEGLG</sequence>
<accession>A0ABS8NEF1</accession>
<dbReference type="InterPro" id="IPR013325">
    <property type="entry name" value="RNA_pol_sigma_r2"/>
</dbReference>
<keyword evidence="3" id="KW-0731">Sigma factor</keyword>
<feature type="domain" description="RNA polymerase sigma-70 region 2" evidence="5">
    <location>
        <begin position="14"/>
        <end position="78"/>
    </location>
</feature>
<organism evidence="7 8">
    <name type="scientific">Rhodopirellula halodulae</name>
    <dbReference type="NCBI Taxonomy" id="2894198"/>
    <lineage>
        <taxon>Bacteria</taxon>
        <taxon>Pseudomonadati</taxon>
        <taxon>Planctomycetota</taxon>
        <taxon>Planctomycetia</taxon>
        <taxon>Pirellulales</taxon>
        <taxon>Pirellulaceae</taxon>
        <taxon>Rhodopirellula</taxon>
    </lineage>
</organism>
<evidence type="ECO:0000259" key="6">
    <source>
        <dbReference type="Pfam" id="PF08281"/>
    </source>
</evidence>
<dbReference type="InterPro" id="IPR013324">
    <property type="entry name" value="RNA_pol_sigma_r3/r4-like"/>
</dbReference>
<dbReference type="Gene3D" id="1.10.10.10">
    <property type="entry name" value="Winged helix-like DNA-binding domain superfamily/Winged helix DNA-binding domain"/>
    <property type="match status" value="1"/>
</dbReference>
<dbReference type="InterPro" id="IPR014284">
    <property type="entry name" value="RNA_pol_sigma-70_dom"/>
</dbReference>
<comment type="similarity">
    <text evidence="1">Belongs to the sigma-70 factor family. ECF subfamily.</text>
</comment>
<evidence type="ECO:0000259" key="5">
    <source>
        <dbReference type="Pfam" id="PF04542"/>
    </source>
</evidence>
<dbReference type="RefSeq" id="WP_230272451.1">
    <property type="nucleotide sequence ID" value="NZ_JAJKFW010000014.1"/>
</dbReference>
<feature type="domain" description="RNA polymerase sigma factor 70 region 4 type 2" evidence="6">
    <location>
        <begin position="110"/>
        <end position="162"/>
    </location>
</feature>
<dbReference type="Pfam" id="PF08281">
    <property type="entry name" value="Sigma70_r4_2"/>
    <property type="match status" value="1"/>
</dbReference>
<dbReference type="PANTHER" id="PTHR43133">
    <property type="entry name" value="RNA POLYMERASE ECF-TYPE SIGMA FACTO"/>
    <property type="match status" value="1"/>
</dbReference>
<dbReference type="NCBIfam" id="TIGR02989">
    <property type="entry name" value="Sig-70_gvs1"/>
    <property type="match status" value="1"/>
</dbReference>
<evidence type="ECO:0000256" key="3">
    <source>
        <dbReference type="ARBA" id="ARBA00023082"/>
    </source>
</evidence>
<dbReference type="SUPFAM" id="SSF88946">
    <property type="entry name" value="Sigma2 domain of RNA polymerase sigma factors"/>
    <property type="match status" value="1"/>
</dbReference>
<keyword evidence="8" id="KW-1185">Reference proteome</keyword>
<keyword evidence="4" id="KW-0804">Transcription</keyword>
<dbReference type="InterPro" id="IPR013249">
    <property type="entry name" value="RNA_pol_sigma70_r4_t2"/>
</dbReference>
<evidence type="ECO:0000256" key="1">
    <source>
        <dbReference type="ARBA" id="ARBA00010641"/>
    </source>
</evidence>
<dbReference type="InterPro" id="IPR039425">
    <property type="entry name" value="RNA_pol_sigma-70-like"/>
</dbReference>
<name>A0ABS8NEF1_9BACT</name>
<dbReference type="EMBL" id="JAJKFW010000014">
    <property type="protein sequence ID" value="MCC9641924.1"/>
    <property type="molecule type" value="Genomic_DNA"/>
</dbReference>
<evidence type="ECO:0000313" key="7">
    <source>
        <dbReference type="EMBL" id="MCC9641924.1"/>
    </source>
</evidence>
<protein>
    <submittedName>
        <fullName evidence="7">Sigma-70 family RNA polymerase sigma factor</fullName>
    </submittedName>
</protein>
<dbReference type="InterPro" id="IPR014331">
    <property type="entry name" value="RNA_pol_sigma70_ECF_RHOBA"/>
</dbReference>
<keyword evidence="2" id="KW-0805">Transcription regulation</keyword>
<dbReference type="Gene3D" id="1.10.1740.10">
    <property type="match status" value="1"/>
</dbReference>
<dbReference type="SUPFAM" id="SSF88659">
    <property type="entry name" value="Sigma3 and sigma4 domains of RNA polymerase sigma factors"/>
    <property type="match status" value="1"/>
</dbReference>
<evidence type="ECO:0000313" key="8">
    <source>
        <dbReference type="Proteomes" id="UP001430306"/>
    </source>
</evidence>